<dbReference type="InterPro" id="IPR036249">
    <property type="entry name" value="Thioredoxin-like_sf"/>
</dbReference>
<name>A0AA40BCW7_9PEZI</name>
<proteinExistence type="predicted"/>
<organism evidence="3 4">
    <name type="scientific">Lasiosphaeris hirsuta</name>
    <dbReference type="NCBI Taxonomy" id="260670"/>
    <lineage>
        <taxon>Eukaryota</taxon>
        <taxon>Fungi</taxon>
        <taxon>Dikarya</taxon>
        <taxon>Ascomycota</taxon>
        <taxon>Pezizomycotina</taxon>
        <taxon>Sordariomycetes</taxon>
        <taxon>Sordariomycetidae</taxon>
        <taxon>Sordariales</taxon>
        <taxon>Lasiosphaeriaceae</taxon>
        <taxon>Lasiosphaeris</taxon>
    </lineage>
</organism>
<dbReference type="Pfam" id="PF13409">
    <property type="entry name" value="GST_N_2"/>
    <property type="match status" value="1"/>
</dbReference>
<dbReference type="Gene3D" id="3.40.30.10">
    <property type="entry name" value="Glutaredoxin"/>
    <property type="match status" value="1"/>
</dbReference>
<dbReference type="CDD" id="cd03038">
    <property type="entry name" value="GST_N_etherase_LigE"/>
    <property type="match status" value="1"/>
</dbReference>
<dbReference type="InterPro" id="IPR004045">
    <property type="entry name" value="Glutathione_S-Trfase_N"/>
</dbReference>
<dbReference type="Gene3D" id="1.20.1050.10">
    <property type="match status" value="1"/>
</dbReference>
<evidence type="ECO:0000313" key="4">
    <source>
        <dbReference type="Proteomes" id="UP001172102"/>
    </source>
</evidence>
<dbReference type="Pfam" id="PF22041">
    <property type="entry name" value="GST_C_7"/>
    <property type="match status" value="1"/>
</dbReference>
<dbReference type="SUPFAM" id="SSF52833">
    <property type="entry name" value="Thioredoxin-like"/>
    <property type="match status" value="1"/>
</dbReference>
<evidence type="ECO:0000313" key="3">
    <source>
        <dbReference type="EMBL" id="KAK0731956.1"/>
    </source>
</evidence>
<dbReference type="EMBL" id="JAUKUA010000001">
    <property type="protein sequence ID" value="KAK0731956.1"/>
    <property type="molecule type" value="Genomic_DNA"/>
</dbReference>
<evidence type="ECO:0000259" key="2">
    <source>
        <dbReference type="Pfam" id="PF22041"/>
    </source>
</evidence>
<dbReference type="InterPro" id="IPR036282">
    <property type="entry name" value="Glutathione-S-Trfase_C_sf"/>
</dbReference>
<reference evidence="3" key="1">
    <citation type="submission" date="2023-06" db="EMBL/GenBank/DDBJ databases">
        <title>Genome-scale phylogeny and comparative genomics of the fungal order Sordariales.</title>
        <authorList>
            <consortium name="Lawrence Berkeley National Laboratory"/>
            <person name="Hensen N."/>
            <person name="Bonometti L."/>
            <person name="Westerberg I."/>
            <person name="Brannstrom I.O."/>
            <person name="Guillou S."/>
            <person name="Cros-Aarteil S."/>
            <person name="Calhoun S."/>
            <person name="Haridas S."/>
            <person name="Kuo A."/>
            <person name="Mondo S."/>
            <person name="Pangilinan J."/>
            <person name="Riley R."/>
            <person name="Labutti K."/>
            <person name="Andreopoulos B."/>
            <person name="Lipzen A."/>
            <person name="Chen C."/>
            <person name="Yanf M."/>
            <person name="Daum C."/>
            <person name="Ng V."/>
            <person name="Clum A."/>
            <person name="Steindorff A."/>
            <person name="Ohm R."/>
            <person name="Martin F."/>
            <person name="Silar P."/>
            <person name="Natvig D."/>
            <person name="Lalanne C."/>
            <person name="Gautier V."/>
            <person name="Ament-Velasquez S.L."/>
            <person name="Kruys A."/>
            <person name="Hutchinson M.I."/>
            <person name="Powell A.J."/>
            <person name="Barry K."/>
            <person name="Miller A.N."/>
            <person name="Grigoriev I.V."/>
            <person name="Debuchy R."/>
            <person name="Gladieux P."/>
            <person name="Thoren M.H."/>
            <person name="Johannesson H."/>
        </authorList>
    </citation>
    <scope>NUCLEOTIDE SEQUENCE</scope>
    <source>
        <strain evidence="3">SMH4607-1</strain>
    </source>
</reference>
<feature type="domain" description="Glutathione S-transferase UstS-like C-terminal" evidence="2">
    <location>
        <begin position="129"/>
        <end position="212"/>
    </location>
</feature>
<feature type="domain" description="GST N-terminal" evidence="1">
    <location>
        <begin position="20"/>
        <end position="90"/>
    </location>
</feature>
<dbReference type="SUPFAM" id="SSF47616">
    <property type="entry name" value="GST C-terminal domain-like"/>
    <property type="match status" value="1"/>
</dbReference>
<dbReference type="AlphaFoldDB" id="A0AA40BCW7"/>
<dbReference type="Proteomes" id="UP001172102">
    <property type="component" value="Unassembled WGS sequence"/>
</dbReference>
<keyword evidence="4" id="KW-1185">Reference proteome</keyword>
<protein>
    <submittedName>
        <fullName evidence="3">Glutathione S-transferase</fullName>
    </submittedName>
</protein>
<accession>A0AA40BCW7</accession>
<evidence type="ECO:0000259" key="1">
    <source>
        <dbReference type="Pfam" id="PF13409"/>
    </source>
</evidence>
<gene>
    <name evidence="3" type="ORF">B0H67DRAFT_478070</name>
</gene>
<sequence length="243" mass="27342">MASEQIVLFDLPSKPPVGPWSYNPWKSRMLLNYKGLDYRTEWTEYPDIKPRLESHLPPNEKGTDYTIPTIRLPDDTYVMDSRKIADAINARYPSPPLTLDSPALARIEALKPQIMGKIRGAYQVGVYRRLLGDASKPYWRRTRKLIAALTPEQLEGGEGPEWKWAEAGPLLAEVTALLGESEGGPFFLGGEVSYVDFVWASFLLFLQTIGEDVLEAALAHAGDAKVHRDLLEAVGPWTQRRTY</sequence>
<comment type="caution">
    <text evidence="3">The sequence shown here is derived from an EMBL/GenBank/DDBJ whole genome shotgun (WGS) entry which is preliminary data.</text>
</comment>
<dbReference type="InterPro" id="IPR054416">
    <property type="entry name" value="GST_UstS-like_C"/>
</dbReference>